<dbReference type="EMBL" id="JALJOR010000010">
    <property type="protein sequence ID" value="KAK9809901.1"/>
    <property type="molecule type" value="Genomic_DNA"/>
</dbReference>
<dbReference type="Pfam" id="PF03998">
    <property type="entry name" value="Utp11"/>
    <property type="match status" value="1"/>
</dbReference>
<proteinExistence type="inferred from homology"/>
<keyword evidence="4 5" id="KW-0539">Nucleus</keyword>
<protein>
    <recommendedName>
        <fullName evidence="5">U3 small nucleolar RNA-associated protein 11</fullName>
        <shortName evidence="5">U3 snoRNA-associated protein 11</shortName>
    </recommendedName>
</protein>
<feature type="region of interest" description="Disordered" evidence="6">
    <location>
        <begin position="208"/>
        <end position="256"/>
    </location>
</feature>
<dbReference type="PANTHER" id="PTHR12838:SF0">
    <property type="entry name" value="U3 SMALL NUCLEOLAR RNA-ASSOCIATED PROTEIN 11-RELATED"/>
    <property type="match status" value="1"/>
</dbReference>
<keyword evidence="3 5" id="KW-0698">rRNA processing</keyword>
<dbReference type="GO" id="GO:0032040">
    <property type="term" value="C:small-subunit processome"/>
    <property type="evidence" value="ECO:0007669"/>
    <property type="project" value="UniProtKB-UniRule"/>
</dbReference>
<evidence type="ECO:0000313" key="8">
    <source>
        <dbReference type="Proteomes" id="UP001489004"/>
    </source>
</evidence>
<comment type="similarity">
    <text evidence="2 5">Belongs to the UTP11 family.</text>
</comment>
<comment type="subunit">
    <text evidence="5">Component of the ribosomal small subunit (SSU) processome.</text>
</comment>
<comment type="subcellular location">
    <subcellularLocation>
        <location evidence="1 5">Nucleus</location>
        <location evidence="1 5">Nucleolus</location>
    </subcellularLocation>
</comment>
<evidence type="ECO:0000256" key="4">
    <source>
        <dbReference type="ARBA" id="ARBA00023242"/>
    </source>
</evidence>
<evidence type="ECO:0000256" key="5">
    <source>
        <dbReference type="PIRNR" id="PIRNR015952"/>
    </source>
</evidence>
<comment type="caution">
    <text evidence="7">The sequence shown here is derived from an EMBL/GenBank/DDBJ whole genome shotgun (WGS) entry which is preliminary data.</text>
</comment>
<feature type="region of interest" description="Disordered" evidence="6">
    <location>
        <begin position="161"/>
        <end position="192"/>
    </location>
</feature>
<dbReference type="InterPro" id="IPR007144">
    <property type="entry name" value="SSU_processome_Utp11"/>
</dbReference>
<keyword evidence="8" id="KW-1185">Reference proteome</keyword>
<gene>
    <name evidence="7" type="ORF">WJX72_001314</name>
</gene>
<dbReference type="Proteomes" id="UP001489004">
    <property type="component" value="Unassembled WGS sequence"/>
</dbReference>
<accession>A0AAW1PKA8</accession>
<name>A0AAW1PKA8_9CHLO</name>
<organism evidence="7 8">
    <name type="scientific">[Myrmecia] bisecta</name>
    <dbReference type="NCBI Taxonomy" id="41462"/>
    <lineage>
        <taxon>Eukaryota</taxon>
        <taxon>Viridiplantae</taxon>
        <taxon>Chlorophyta</taxon>
        <taxon>core chlorophytes</taxon>
        <taxon>Trebouxiophyceae</taxon>
        <taxon>Trebouxiales</taxon>
        <taxon>Trebouxiaceae</taxon>
        <taxon>Myrmecia</taxon>
    </lineage>
</organism>
<dbReference type="AlphaFoldDB" id="A0AAW1PKA8"/>
<evidence type="ECO:0000313" key="7">
    <source>
        <dbReference type="EMBL" id="KAK9809901.1"/>
    </source>
</evidence>
<reference evidence="7 8" key="1">
    <citation type="journal article" date="2024" name="Nat. Commun.">
        <title>Phylogenomics reveals the evolutionary origins of lichenization in chlorophyte algae.</title>
        <authorList>
            <person name="Puginier C."/>
            <person name="Libourel C."/>
            <person name="Otte J."/>
            <person name="Skaloud P."/>
            <person name="Haon M."/>
            <person name="Grisel S."/>
            <person name="Petersen M."/>
            <person name="Berrin J.G."/>
            <person name="Delaux P.M."/>
            <person name="Dal Grande F."/>
            <person name="Keller J."/>
        </authorList>
    </citation>
    <scope>NUCLEOTIDE SEQUENCE [LARGE SCALE GENOMIC DNA]</scope>
    <source>
        <strain evidence="7 8">SAG 2043</strain>
    </source>
</reference>
<evidence type="ECO:0000256" key="1">
    <source>
        <dbReference type="ARBA" id="ARBA00004604"/>
    </source>
</evidence>
<dbReference type="GO" id="GO:0006364">
    <property type="term" value="P:rRNA processing"/>
    <property type="evidence" value="ECO:0007669"/>
    <property type="project" value="UniProtKB-UniRule"/>
</dbReference>
<comment type="function">
    <text evidence="5">Involved in nucleolar processing of pre-18S ribosomal RNA.</text>
</comment>
<feature type="region of interest" description="Disordered" evidence="6">
    <location>
        <begin position="1"/>
        <end position="25"/>
    </location>
</feature>
<evidence type="ECO:0000256" key="6">
    <source>
        <dbReference type="SAM" id="MobiDB-lite"/>
    </source>
</evidence>
<sequence length="256" mass="29763">MSSTLRNAVKRKTHKERAQPAARRQYGLLEKKKDYLLRAKDYHKKEKTIQTLKRKAEERNPDEFYFAMEKQRTRDGIHDGRLTEANKYSPDELRLMKTQDAGYLGMKAQTEAKKIERLKASLHYIGVPAQNKHIVFVDSDREARKFNPEKHFDTPAELLTRSFNRPRTAQLDDPEAAPSTSGAGSREAGNLEKRRGAAYRDLLQRTQRQQKLQRLAGKMVMDKQVMGKGRKRKLKPSEVEGDVSGPVFKWRRERKK</sequence>
<dbReference type="PIRSF" id="PIRSF015952">
    <property type="entry name" value="U3snoRNP11"/>
    <property type="match status" value="1"/>
</dbReference>
<evidence type="ECO:0000256" key="2">
    <source>
        <dbReference type="ARBA" id="ARBA00008105"/>
    </source>
</evidence>
<dbReference type="PANTHER" id="PTHR12838">
    <property type="entry name" value="U3 SMALL NUCLEOLAR RNA-ASSOCIATED PROTEIN 11"/>
    <property type="match status" value="1"/>
</dbReference>
<evidence type="ECO:0000256" key="3">
    <source>
        <dbReference type="ARBA" id="ARBA00022552"/>
    </source>
</evidence>